<evidence type="ECO:0000313" key="3">
    <source>
        <dbReference type="Proteomes" id="UP000186997"/>
    </source>
</evidence>
<gene>
    <name evidence="2" type="ORF">SAMN05421665_3465</name>
</gene>
<dbReference type="GO" id="GO:0004553">
    <property type="term" value="F:hydrolase activity, hydrolyzing O-glycosyl compounds"/>
    <property type="evidence" value="ECO:0007669"/>
    <property type="project" value="InterPro"/>
</dbReference>
<dbReference type="PANTHER" id="PTHR43174">
    <property type="entry name" value="UDP-N-ACETYLGLUCOSAMINE 2-EPIMERASE"/>
    <property type="match status" value="1"/>
</dbReference>
<dbReference type="OrthoDB" id="9803238at2"/>
<dbReference type="RefSeq" id="WP_076661184.1">
    <property type="nucleotide sequence ID" value="NZ_FTPR01000004.1"/>
</dbReference>
<dbReference type="Gene3D" id="3.40.50.2000">
    <property type="entry name" value="Glycogen Phosphorylase B"/>
    <property type="match status" value="2"/>
</dbReference>
<dbReference type="Pfam" id="PF02350">
    <property type="entry name" value="Epimerase_2"/>
    <property type="match status" value="1"/>
</dbReference>
<name>A0A1R3XMM3_9RHOB</name>
<protein>
    <submittedName>
        <fullName evidence="2">UDP-N-acetylglucosamine 2-epimerase (Hydrolysing)</fullName>
    </submittedName>
</protein>
<dbReference type="STRING" id="287098.SAMN05421665_3465"/>
<keyword evidence="3" id="KW-1185">Reference proteome</keyword>
<dbReference type="EMBL" id="FTPR01000004">
    <property type="protein sequence ID" value="SIT91748.1"/>
    <property type="molecule type" value="Genomic_DNA"/>
</dbReference>
<dbReference type="AlphaFoldDB" id="A0A1R3XMM3"/>
<evidence type="ECO:0000313" key="2">
    <source>
        <dbReference type="EMBL" id="SIT91748.1"/>
    </source>
</evidence>
<reference evidence="3" key="1">
    <citation type="submission" date="2017-01" db="EMBL/GenBank/DDBJ databases">
        <authorList>
            <person name="Varghese N."/>
            <person name="Submissions S."/>
        </authorList>
    </citation>
    <scope>NUCLEOTIDE SEQUENCE [LARGE SCALE GENOMIC DNA]</scope>
    <source>
        <strain evidence="3">DSM 29591</strain>
    </source>
</reference>
<dbReference type="PANTHER" id="PTHR43174:SF3">
    <property type="entry name" value="UDP-N-ACETYLGLUCOSAMINE 2-EPIMERASE"/>
    <property type="match status" value="1"/>
</dbReference>
<dbReference type="InterPro" id="IPR003331">
    <property type="entry name" value="UDP_GlcNAc_Epimerase_2_dom"/>
</dbReference>
<dbReference type="Proteomes" id="UP000186997">
    <property type="component" value="Unassembled WGS sequence"/>
</dbReference>
<dbReference type="InterPro" id="IPR020004">
    <property type="entry name" value="UDP-GlcNAc_Epase"/>
</dbReference>
<dbReference type="SUPFAM" id="SSF53756">
    <property type="entry name" value="UDP-Glycosyltransferase/glycogen phosphorylase"/>
    <property type="match status" value="1"/>
</dbReference>
<proteinExistence type="predicted"/>
<organism evidence="2 3">
    <name type="scientific">Yoonia rosea</name>
    <dbReference type="NCBI Taxonomy" id="287098"/>
    <lineage>
        <taxon>Bacteria</taxon>
        <taxon>Pseudomonadati</taxon>
        <taxon>Pseudomonadota</taxon>
        <taxon>Alphaproteobacteria</taxon>
        <taxon>Rhodobacterales</taxon>
        <taxon>Paracoccaceae</taxon>
        <taxon>Yoonia</taxon>
    </lineage>
</organism>
<accession>A0A1R3XMM3</accession>
<sequence length="374" mass="40851">MPRTVLFVTGTRADFGKLEPLAVATRDAGFDVSFFTTGMHMLKRYGLTKLEVHRTSGVQVHEFLNQRPGDPQDMVLAKTIIGFSDFVKEYAPDLVVIHGDRVEALACALVCATNYIRCAHIEGGEVSGTIDEIYRHCNSKLASQHFVSSQDAARRVMALGEPEANIRAIGSPELDFHAGPSGVTLAQVRERYAIPFGDYGICVFHPVTSEADTMGAQADALFDALDRSGRNFVVIAPNNDPGSAAIFDAIARLPNERFRVLPSMRFAHFSELMKNAKAMVGNSSAGVREAPFLGLPSLDIGTRQTNRAKSPSVFFADATDTAAINTFLQNRWGEAYPRHDAFGGGSASERFVDALKSEDFWQSSLQKTFHDIPS</sequence>
<evidence type="ECO:0000259" key="1">
    <source>
        <dbReference type="Pfam" id="PF02350"/>
    </source>
</evidence>
<dbReference type="GO" id="GO:0006047">
    <property type="term" value="P:UDP-N-acetylglucosamine metabolic process"/>
    <property type="evidence" value="ECO:0007669"/>
    <property type="project" value="InterPro"/>
</dbReference>
<dbReference type="InterPro" id="IPR029767">
    <property type="entry name" value="WecB-like"/>
</dbReference>
<dbReference type="NCBIfam" id="TIGR03568">
    <property type="entry name" value="NeuC_NnaA"/>
    <property type="match status" value="1"/>
</dbReference>
<feature type="domain" description="UDP-N-acetylglucosamine 2-epimerase" evidence="1">
    <location>
        <begin position="26"/>
        <end position="356"/>
    </location>
</feature>